<dbReference type="OrthoDB" id="4935007at2759"/>
<dbReference type="HOGENOM" id="CLU_007426_5_1_1"/>
<dbReference type="CDD" id="cd12148">
    <property type="entry name" value="fungal_TF_MHR"/>
    <property type="match status" value="1"/>
</dbReference>
<evidence type="ECO:0000259" key="4">
    <source>
        <dbReference type="SMART" id="SM00906"/>
    </source>
</evidence>
<dbReference type="STRING" id="1531966.A0A0A1TAY0"/>
<evidence type="ECO:0000256" key="3">
    <source>
        <dbReference type="SAM" id="MobiDB-lite"/>
    </source>
</evidence>
<name>A0A0A1TAY0_9HYPO</name>
<dbReference type="InterPro" id="IPR050613">
    <property type="entry name" value="Sec_Metabolite_Reg"/>
</dbReference>
<feature type="domain" description="Xylanolytic transcriptional activator regulatory" evidence="4">
    <location>
        <begin position="180"/>
        <end position="254"/>
    </location>
</feature>
<organism evidence="5 6">
    <name type="scientific">[Torrubiella] hemipterigena</name>
    <dbReference type="NCBI Taxonomy" id="1531966"/>
    <lineage>
        <taxon>Eukaryota</taxon>
        <taxon>Fungi</taxon>
        <taxon>Dikarya</taxon>
        <taxon>Ascomycota</taxon>
        <taxon>Pezizomycotina</taxon>
        <taxon>Sordariomycetes</taxon>
        <taxon>Hypocreomycetidae</taxon>
        <taxon>Hypocreales</taxon>
        <taxon>Clavicipitaceae</taxon>
        <taxon>Clavicipitaceae incertae sedis</taxon>
        <taxon>'Torrubiella' clade</taxon>
    </lineage>
</organism>
<dbReference type="PANTHER" id="PTHR31001">
    <property type="entry name" value="UNCHARACTERIZED TRANSCRIPTIONAL REGULATORY PROTEIN"/>
    <property type="match status" value="1"/>
</dbReference>
<gene>
    <name evidence="5" type="ORF">VHEMI07621</name>
</gene>
<dbReference type="AlphaFoldDB" id="A0A0A1TAY0"/>
<evidence type="ECO:0000313" key="5">
    <source>
        <dbReference type="EMBL" id="CEJ91939.1"/>
    </source>
</evidence>
<keyword evidence="2" id="KW-0539">Nucleus</keyword>
<dbReference type="Pfam" id="PF04082">
    <property type="entry name" value="Fungal_trans"/>
    <property type="match status" value="1"/>
</dbReference>
<dbReference type="InterPro" id="IPR007219">
    <property type="entry name" value="XnlR_reg_dom"/>
</dbReference>
<dbReference type="GO" id="GO:0003677">
    <property type="term" value="F:DNA binding"/>
    <property type="evidence" value="ECO:0007669"/>
    <property type="project" value="InterPro"/>
</dbReference>
<reference evidence="5 6" key="1">
    <citation type="journal article" date="2015" name="Genome Announc.">
        <title>Draft Genome Sequence and Gene Annotation of the Entomopathogenic Fungus Verticillium hemipterigenum.</title>
        <authorList>
            <person name="Horn F."/>
            <person name="Habel A."/>
            <person name="Scharf D.H."/>
            <person name="Dworschak J."/>
            <person name="Brakhage A.A."/>
            <person name="Guthke R."/>
            <person name="Hertweck C."/>
            <person name="Linde J."/>
        </authorList>
    </citation>
    <scope>NUCLEOTIDE SEQUENCE [LARGE SCALE GENOMIC DNA]</scope>
</reference>
<dbReference type="SMART" id="SM00906">
    <property type="entry name" value="Fungal_trans"/>
    <property type="match status" value="1"/>
</dbReference>
<accession>A0A0A1TAY0</accession>
<dbReference type="GO" id="GO:0006351">
    <property type="term" value="P:DNA-templated transcription"/>
    <property type="evidence" value="ECO:0007669"/>
    <property type="project" value="InterPro"/>
</dbReference>
<sequence length="541" mass="61457">MATPASDQEKPTERETSSVDPGTLRVHQAGTFYMESGHWEDILTKIRGLTEDFVPDKVLPGSHLIYGPNHHSNRDDIVGAVPPRPVVDRLMALHFDSYIITPFFIHSIKFLRETFTMEIPDGPSESLKSEYLTMKDEFRERAVQCLMLARYTNGGPYILETLITILTGESVLLKGSATDGWLSISTILHLAVRMGYHRDPDHFLDISPFEAEMRRRIWTTILVMDLTLSLDIGLPRNAIDSQYDTKLPQNLHDSDFDEDTLEIPPPRPETEYTPILPLIAKGRLIAVLGLICNANTTIKPLSYDETVKVDKSLQDIHSHAIPPMLRWDSAAHPITDRASLIVQRISLETSFHKSRILLYRRILSRSPVHQFLERERDSMLHEESLPLGRLSQLRWKVAHIFNQDILLATSVFCLYLQDVEVFESPQTGNQQSSRVEEIRRQLTISHKIWHQMSTTSAAATKVAQALGIVLGDTEVPDDEGTQRDLAEFDAIPLAEFDTSFNSECKRRTSSHVIQLLILIDFASGFHSPLRYFDNVLETWGT</sequence>
<dbReference type="GO" id="GO:0008270">
    <property type="term" value="F:zinc ion binding"/>
    <property type="evidence" value="ECO:0007669"/>
    <property type="project" value="InterPro"/>
</dbReference>
<keyword evidence="6" id="KW-1185">Reference proteome</keyword>
<protein>
    <recommendedName>
        <fullName evidence="4">Xylanolytic transcriptional activator regulatory domain-containing protein</fullName>
    </recommendedName>
</protein>
<dbReference type="GO" id="GO:0005634">
    <property type="term" value="C:nucleus"/>
    <property type="evidence" value="ECO:0007669"/>
    <property type="project" value="UniProtKB-SubCell"/>
</dbReference>
<comment type="subcellular location">
    <subcellularLocation>
        <location evidence="1">Nucleus</location>
    </subcellularLocation>
</comment>
<evidence type="ECO:0000256" key="1">
    <source>
        <dbReference type="ARBA" id="ARBA00004123"/>
    </source>
</evidence>
<evidence type="ECO:0000256" key="2">
    <source>
        <dbReference type="ARBA" id="ARBA00023242"/>
    </source>
</evidence>
<dbReference type="EMBL" id="CDHN01000004">
    <property type="protein sequence ID" value="CEJ91939.1"/>
    <property type="molecule type" value="Genomic_DNA"/>
</dbReference>
<feature type="region of interest" description="Disordered" evidence="3">
    <location>
        <begin position="1"/>
        <end position="22"/>
    </location>
</feature>
<feature type="compositionally biased region" description="Basic and acidic residues" evidence="3">
    <location>
        <begin position="7"/>
        <end position="17"/>
    </location>
</feature>
<dbReference type="PANTHER" id="PTHR31001:SF74">
    <property type="entry name" value="ZN(II)2CYS6 TRANSCRIPTION FACTOR (EUROFUNG)"/>
    <property type="match status" value="1"/>
</dbReference>
<dbReference type="Proteomes" id="UP000039046">
    <property type="component" value="Unassembled WGS sequence"/>
</dbReference>
<proteinExistence type="predicted"/>
<evidence type="ECO:0000313" key="6">
    <source>
        <dbReference type="Proteomes" id="UP000039046"/>
    </source>
</evidence>